<name>A0A917GAL4_9BACI</name>
<proteinExistence type="predicted"/>
<reference evidence="1" key="1">
    <citation type="journal article" date="2014" name="Int. J. Syst. Evol. Microbiol.">
        <title>Complete genome sequence of Corynebacterium casei LMG S-19264T (=DSM 44701T), isolated from a smear-ripened cheese.</title>
        <authorList>
            <consortium name="US DOE Joint Genome Institute (JGI-PGF)"/>
            <person name="Walter F."/>
            <person name="Albersmeier A."/>
            <person name="Kalinowski J."/>
            <person name="Ruckert C."/>
        </authorList>
    </citation>
    <scope>NUCLEOTIDE SEQUENCE</scope>
    <source>
        <strain evidence="1">CGMCC 1.15760</strain>
    </source>
</reference>
<evidence type="ECO:0000313" key="1">
    <source>
        <dbReference type="EMBL" id="GGG32791.1"/>
    </source>
</evidence>
<keyword evidence="2" id="KW-1185">Reference proteome</keyword>
<reference evidence="1" key="2">
    <citation type="submission" date="2020-09" db="EMBL/GenBank/DDBJ databases">
        <authorList>
            <person name="Sun Q."/>
            <person name="Zhou Y."/>
        </authorList>
    </citation>
    <scope>NUCLEOTIDE SEQUENCE</scope>
    <source>
        <strain evidence="1">CGMCC 1.15760</strain>
    </source>
</reference>
<sequence>MGQQLTIFDCNYHIRTQDELYLQLYQLAIGQEYIISDIIILRTERFYVVSKPGAYEEVIADIQRCYAFVNTQLSEEIWEESNNARDKT</sequence>
<gene>
    <name evidence="1" type="ORF">GCM10007425_29290</name>
</gene>
<evidence type="ECO:0000313" key="2">
    <source>
        <dbReference type="Proteomes" id="UP000616608"/>
    </source>
</evidence>
<comment type="caution">
    <text evidence="1">The sequence shown here is derived from an EMBL/GenBank/DDBJ whole genome shotgun (WGS) entry which is preliminary data.</text>
</comment>
<dbReference type="EMBL" id="BMJT01000013">
    <property type="protein sequence ID" value="GGG32791.1"/>
    <property type="molecule type" value="Genomic_DNA"/>
</dbReference>
<dbReference type="Proteomes" id="UP000616608">
    <property type="component" value="Unassembled WGS sequence"/>
</dbReference>
<dbReference type="AlphaFoldDB" id="A0A917GAL4"/>
<protein>
    <submittedName>
        <fullName evidence="1">Uncharacterized protein</fullName>
    </submittedName>
</protein>
<accession>A0A917GAL4</accession>
<organism evidence="1 2">
    <name type="scientific">Lysinibacillus alkalisoli</name>
    <dbReference type="NCBI Taxonomy" id="1911548"/>
    <lineage>
        <taxon>Bacteria</taxon>
        <taxon>Bacillati</taxon>
        <taxon>Bacillota</taxon>
        <taxon>Bacilli</taxon>
        <taxon>Bacillales</taxon>
        <taxon>Bacillaceae</taxon>
        <taxon>Lysinibacillus</taxon>
    </lineage>
</organism>